<dbReference type="AlphaFoldDB" id="A0A438DNW8"/>
<evidence type="ECO:0000313" key="2">
    <source>
        <dbReference type="EMBL" id="RVW37158.1"/>
    </source>
</evidence>
<proteinExistence type="predicted"/>
<evidence type="ECO:0000256" key="1">
    <source>
        <dbReference type="SAM" id="MobiDB-lite"/>
    </source>
</evidence>
<gene>
    <name evidence="2" type="ORF">CK203_111747</name>
</gene>
<accession>A0A438DNW8</accession>
<reference evidence="2 3" key="1">
    <citation type="journal article" date="2018" name="PLoS Genet.">
        <title>Population sequencing reveals clonal diversity and ancestral inbreeding in the grapevine cultivar Chardonnay.</title>
        <authorList>
            <person name="Roach M.J."/>
            <person name="Johnson D.L."/>
            <person name="Bohlmann J."/>
            <person name="van Vuuren H.J."/>
            <person name="Jones S.J."/>
            <person name="Pretorius I.S."/>
            <person name="Schmidt S.A."/>
            <person name="Borneman A.R."/>
        </authorList>
    </citation>
    <scope>NUCLEOTIDE SEQUENCE [LARGE SCALE GENOMIC DNA]</scope>
    <source>
        <strain evidence="3">cv. Chardonnay</strain>
        <tissue evidence="2">Leaf</tissue>
    </source>
</reference>
<name>A0A438DNW8_VITVI</name>
<dbReference type="Proteomes" id="UP000288805">
    <property type="component" value="Unassembled WGS sequence"/>
</dbReference>
<protein>
    <recommendedName>
        <fullName evidence="4">Retrotransposon gag domain-containing protein</fullName>
    </recommendedName>
</protein>
<feature type="region of interest" description="Disordered" evidence="1">
    <location>
        <begin position="1"/>
        <end position="24"/>
    </location>
</feature>
<comment type="caution">
    <text evidence="2">The sequence shown here is derived from an EMBL/GenBank/DDBJ whole genome shotgun (WGS) entry which is preliminary data.</text>
</comment>
<dbReference type="EMBL" id="QGNW01001545">
    <property type="protein sequence ID" value="RVW37158.1"/>
    <property type="molecule type" value="Genomic_DNA"/>
</dbReference>
<organism evidence="2 3">
    <name type="scientific">Vitis vinifera</name>
    <name type="common">Grape</name>
    <dbReference type="NCBI Taxonomy" id="29760"/>
    <lineage>
        <taxon>Eukaryota</taxon>
        <taxon>Viridiplantae</taxon>
        <taxon>Streptophyta</taxon>
        <taxon>Embryophyta</taxon>
        <taxon>Tracheophyta</taxon>
        <taxon>Spermatophyta</taxon>
        <taxon>Magnoliopsida</taxon>
        <taxon>eudicotyledons</taxon>
        <taxon>Gunneridae</taxon>
        <taxon>Pentapetalae</taxon>
        <taxon>rosids</taxon>
        <taxon>Vitales</taxon>
        <taxon>Vitaceae</taxon>
        <taxon>Viteae</taxon>
        <taxon>Vitis</taxon>
    </lineage>
</organism>
<evidence type="ECO:0008006" key="4">
    <source>
        <dbReference type="Google" id="ProtNLM"/>
    </source>
</evidence>
<evidence type="ECO:0000313" key="3">
    <source>
        <dbReference type="Proteomes" id="UP000288805"/>
    </source>
</evidence>
<sequence>MRARLGPQEPGRPRPPIATTGQRAPTLWSSPWCRTCFHTVTPCHPRGAERSLAPSGTIRWEKPPKRATNWFHQQKAGRHALHAFLLSNHSLRAPKGIPRTKIFHIRWVQRPLRPYHALSTAYNARYWQRRTAVQRTCPKLSWDNTCAPPDTSRTLALWQNIKMQDNEFLREFVKRFGQAVLQVEACSMDAVLQIFKRSICPSTPFSNR</sequence>